<name>A0A810L866_9ACTN</name>
<organism evidence="2 3">
    <name type="scientific">Actinocatenispora sera</name>
    <dbReference type="NCBI Taxonomy" id="390989"/>
    <lineage>
        <taxon>Bacteria</taxon>
        <taxon>Bacillati</taxon>
        <taxon>Actinomycetota</taxon>
        <taxon>Actinomycetes</taxon>
        <taxon>Micromonosporales</taxon>
        <taxon>Micromonosporaceae</taxon>
        <taxon>Actinocatenispora</taxon>
    </lineage>
</organism>
<gene>
    <name evidence="2" type="ORF">Asera_58580</name>
</gene>
<evidence type="ECO:0000313" key="3">
    <source>
        <dbReference type="Proteomes" id="UP000680750"/>
    </source>
</evidence>
<evidence type="ECO:0000313" key="2">
    <source>
        <dbReference type="EMBL" id="BCJ31750.1"/>
    </source>
</evidence>
<evidence type="ECO:0000256" key="1">
    <source>
        <dbReference type="SAM" id="Phobius"/>
    </source>
</evidence>
<feature type="transmembrane region" description="Helical" evidence="1">
    <location>
        <begin position="57"/>
        <end position="79"/>
    </location>
</feature>
<keyword evidence="1" id="KW-1133">Transmembrane helix</keyword>
<dbReference type="KEGG" id="aser:Asera_58580"/>
<dbReference type="EMBL" id="AP023354">
    <property type="protein sequence ID" value="BCJ31750.1"/>
    <property type="molecule type" value="Genomic_DNA"/>
</dbReference>
<sequence>MRVLAWWVVLMACWLATLATLAPVELAVGAVGAVIATGTAVAAHRALRRRWSFDPRWLRWLALVPLAALTESALLLTLVRRERRERGPGLRRLEQPEIGSGARADGHRAVGGAVLSAAPGSYLVDWSGDAQRPVLLHTVVRGWPRLDEEVLS</sequence>
<accession>A0A810L866</accession>
<reference evidence="2" key="1">
    <citation type="submission" date="2020-08" db="EMBL/GenBank/DDBJ databases">
        <title>Whole genome shotgun sequence of Actinocatenispora sera NBRC 101916.</title>
        <authorList>
            <person name="Komaki H."/>
            <person name="Tamura T."/>
        </authorList>
    </citation>
    <scope>NUCLEOTIDE SEQUENCE</scope>
    <source>
        <strain evidence="2">NBRC 101916</strain>
    </source>
</reference>
<keyword evidence="1" id="KW-0812">Transmembrane</keyword>
<keyword evidence="1" id="KW-0472">Membrane</keyword>
<keyword evidence="3" id="KW-1185">Reference proteome</keyword>
<dbReference type="AlphaFoldDB" id="A0A810L866"/>
<proteinExistence type="predicted"/>
<protein>
    <submittedName>
        <fullName evidence="2">Uncharacterized protein</fullName>
    </submittedName>
</protein>
<dbReference type="Proteomes" id="UP000680750">
    <property type="component" value="Chromosome"/>
</dbReference>